<evidence type="ECO:0000259" key="2">
    <source>
        <dbReference type="Pfam" id="PF07811"/>
    </source>
</evidence>
<protein>
    <submittedName>
        <fullName evidence="3">TadE/TadG family type IV pilus assembly protein</fullName>
    </submittedName>
</protein>
<keyword evidence="1" id="KW-1133">Transmembrane helix</keyword>
<dbReference type="Proteomes" id="UP001592528">
    <property type="component" value="Unassembled WGS sequence"/>
</dbReference>
<evidence type="ECO:0000313" key="3">
    <source>
        <dbReference type="EMBL" id="MFC1405110.1"/>
    </source>
</evidence>
<feature type="domain" description="TadE-like" evidence="2">
    <location>
        <begin position="8"/>
        <end position="50"/>
    </location>
</feature>
<gene>
    <name evidence="3" type="ORF">ACEZDJ_27895</name>
</gene>
<keyword evidence="1" id="KW-0472">Membrane</keyword>
<keyword evidence="4" id="KW-1185">Reference proteome</keyword>
<organism evidence="3 4">
    <name type="scientific">Streptacidiphilus cavernicola</name>
    <dbReference type="NCBI Taxonomy" id="3342716"/>
    <lineage>
        <taxon>Bacteria</taxon>
        <taxon>Bacillati</taxon>
        <taxon>Actinomycetota</taxon>
        <taxon>Actinomycetes</taxon>
        <taxon>Kitasatosporales</taxon>
        <taxon>Streptomycetaceae</taxon>
        <taxon>Streptacidiphilus</taxon>
    </lineage>
</organism>
<dbReference type="Pfam" id="PF07811">
    <property type="entry name" value="TadE"/>
    <property type="match status" value="1"/>
</dbReference>
<sequence>MDADQERGSIAIEAAILVPAILLFLLLVIAAGRAETAKGVVAAAARDAARSASLTRTAGAAQAAAADSAATTLDQEGVSCQGGQQPQVDFVPSTQDQAGSVQVTVVCVVPLGDLAVPGMPGSVTMSSTFTSVLDLYRAS</sequence>
<keyword evidence="1" id="KW-0812">Transmembrane</keyword>
<reference evidence="3 4" key="1">
    <citation type="submission" date="2024-09" db="EMBL/GenBank/DDBJ databases">
        <authorList>
            <person name="Lee S.D."/>
        </authorList>
    </citation>
    <scope>NUCLEOTIDE SEQUENCE [LARGE SCALE GENOMIC DNA]</scope>
    <source>
        <strain evidence="3 4">N1-5</strain>
    </source>
</reference>
<evidence type="ECO:0000256" key="1">
    <source>
        <dbReference type="SAM" id="Phobius"/>
    </source>
</evidence>
<name>A0ABV6UUF8_9ACTN</name>
<dbReference type="RefSeq" id="WP_030259590.1">
    <property type="nucleotide sequence ID" value="NZ_JBHEZZ010000018.1"/>
</dbReference>
<proteinExistence type="predicted"/>
<comment type="caution">
    <text evidence="3">The sequence shown here is derived from an EMBL/GenBank/DDBJ whole genome shotgun (WGS) entry which is preliminary data.</text>
</comment>
<dbReference type="EMBL" id="JBHEZZ010000018">
    <property type="protein sequence ID" value="MFC1405110.1"/>
    <property type="molecule type" value="Genomic_DNA"/>
</dbReference>
<dbReference type="InterPro" id="IPR012495">
    <property type="entry name" value="TadE-like_dom"/>
</dbReference>
<accession>A0ABV6UUF8</accession>
<evidence type="ECO:0000313" key="4">
    <source>
        <dbReference type="Proteomes" id="UP001592528"/>
    </source>
</evidence>
<feature type="transmembrane region" description="Helical" evidence="1">
    <location>
        <begin position="12"/>
        <end position="32"/>
    </location>
</feature>